<evidence type="ECO:0000313" key="1">
    <source>
        <dbReference type="EMBL" id="MCD9642792.1"/>
    </source>
</evidence>
<organism evidence="1 2">
    <name type="scientific">Datura stramonium</name>
    <name type="common">Jimsonweed</name>
    <name type="synonym">Common thornapple</name>
    <dbReference type="NCBI Taxonomy" id="4076"/>
    <lineage>
        <taxon>Eukaryota</taxon>
        <taxon>Viridiplantae</taxon>
        <taxon>Streptophyta</taxon>
        <taxon>Embryophyta</taxon>
        <taxon>Tracheophyta</taxon>
        <taxon>Spermatophyta</taxon>
        <taxon>Magnoliopsida</taxon>
        <taxon>eudicotyledons</taxon>
        <taxon>Gunneridae</taxon>
        <taxon>Pentapetalae</taxon>
        <taxon>asterids</taxon>
        <taxon>lamiids</taxon>
        <taxon>Solanales</taxon>
        <taxon>Solanaceae</taxon>
        <taxon>Solanoideae</taxon>
        <taxon>Datureae</taxon>
        <taxon>Datura</taxon>
    </lineage>
</organism>
<proteinExistence type="predicted"/>
<gene>
    <name evidence="1" type="ORF">HAX54_029805</name>
</gene>
<comment type="caution">
    <text evidence="1">The sequence shown here is derived from an EMBL/GenBank/DDBJ whole genome shotgun (WGS) entry which is preliminary data.</text>
</comment>
<keyword evidence="2" id="KW-1185">Reference proteome</keyword>
<sequence length="115" mass="13354">AFQIYGFIQLQKILSKPGNFFDLQKDDIVSFSMSNDIVLIGNHSTRYSLNWNRLFNLIDLSAPKHVLPQSMVQPGLAMEQACELGTPFRDLHRLDKEFQLMGRFFNWVIDLVNHL</sequence>
<feature type="non-terminal residue" evidence="1">
    <location>
        <position position="1"/>
    </location>
</feature>
<evidence type="ECO:0000313" key="2">
    <source>
        <dbReference type="Proteomes" id="UP000823775"/>
    </source>
</evidence>
<dbReference type="Proteomes" id="UP000823775">
    <property type="component" value="Unassembled WGS sequence"/>
</dbReference>
<name>A0ABS8V8M9_DATST</name>
<reference evidence="1 2" key="1">
    <citation type="journal article" date="2021" name="BMC Genomics">
        <title>Datura genome reveals duplications of psychoactive alkaloid biosynthetic genes and high mutation rate following tissue culture.</title>
        <authorList>
            <person name="Rajewski A."/>
            <person name="Carter-House D."/>
            <person name="Stajich J."/>
            <person name="Litt A."/>
        </authorList>
    </citation>
    <scope>NUCLEOTIDE SEQUENCE [LARGE SCALE GENOMIC DNA]</scope>
    <source>
        <strain evidence="1">AR-01</strain>
    </source>
</reference>
<accession>A0ABS8V8M9</accession>
<dbReference type="EMBL" id="JACEIK010003704">
    <property type="protein sequence ID" value="MCD9642792.1"/>
    <property type="molecule type" value="Genomic_DNA"/>
</dbReference>
<protein>
    <submittedName>
        <fullName evidence="1">Uncharacterized protein</fullName>
    </submittedName>
</protein>